<dbReference type="EMBL" id="JAPEQY010000011">
    <property type="protein sequence ID" value="MFO2478821.1"/>
    <property type="molecule type" value="Genomic_DNA"/>
</dbReference>
<keyword evidence="2" id="KW-1185">Reference proteome</keyword>
<evidence type="ECO:0000313" key="2">
    <source>
        <dbReference type="Proteomes" id="UP001637618"/>
    </source>
</evidence>
<protein>
    <submittedName>
        <fullName evidence="1">Uncharacterized protein</fullName>
    </submittedName>
</protein>
<gene>
    <name evidence="1" type="ORF">OOJ96_15555</name>
</gene>
<proteinExistence type="predicted"/>
<dbReference type="Proteomes" id="UP001637618">
    <property type="component" value="Unassembled WGS sequence"/>
</dbReference>
<sequence length="114" mass="13029">MDYFSLPSIGRLTIISGGIRILPRIDRRFDAVQLGFYLRLWRSGREDAMALMISAPAAAKRPFDGHLYESEEKAMISCFIKLPSETRASNTCPKRRFYELHHILQGKVMVRAVA</sequence>
<comment type="caution">
    <text evidence="1">The sequence shown here is derived from an EMBL/GenBank/DDBJ whole genome shotgun (WGS) entry which is preliminary data.</text>
</comment>
<accession>A0ACC7PHR1</accession>
<organism evidence="1 2">
    <name type="scientific">Pseudomonas imrae</name>
    <dbReference type="NCBI Taxonomy" id="2992837"/>
    <lineage>
        <taxon>Bacteria</taxon>
        <taxon>Pseudomonadati</taxon>
        <taxon>Pseudomonadota</taxon>
        <taxon>Gammaproteobacteria</taxon>
        <taxon>Pseudomonadales</taxon>
        <taxon>Pseudomonadaceae</taxon>
        <taxon>Pseudomonas</taxon>
    </lineage>
</organism>
<reference evidence="1" key="1">
    <citation type="submission" date="2022-11" db="EMBL/GenBank/DDBJ databases">
        <title>Draft genome sequences of strains of Pseudomonas imrae sp. nov.</title>
        <authorList>
            <person name="Salva Serra F."/>
            <person name="Nimje P."/>
            <person name="Moore E.R.B."/>
            <person name="Marathe N.P."/>
        </authorList>
    </citation>
    <scope>NUCLEOTIDE SEQUENCE</scope>
    <source>
        <strain evidence="1">15FMM2</strain>
    </source>
</reference>
<name>A0ACC7PHR1_9PSED</name>
<evidence type="ECO:0000313" key="1">
    <source>
        <dbReference type="EMBL" id="MFO2478821.1"/>
    </source>
</evidence>